<evidence type="ECO:0000256" key="3">
    <source>
        <dbReference type="ARBA" id="ARBA00006972"/>
    </source>
</evidence>
<dbReference type="eggNOG" id="KOG0934">
    <property type="taxonomic scope" value="Eukaryota"/>
</dbReference>
<evidence type="ECO:0000256" key="5">
    <source>
        <dbReference type="ARBA" id="ARBA00022927"/>
    </source>
</evidence>
<dbReference type="GO" id="GO:0030121">
    <property type="term" value="C:AP-1 adaptor complex"/>
    <property type="evidence" value="ECO:0007669"/>
    <property type="project" value="UniProtKB-ARBA"/>
</dbReference>
<evidence type="ECO:0000256" key="4">
    <source>
        <dbReference type="ARBA" id="ARBA00022448"/>
    </source>
</evidence>
<name>U4L4T1_PYROM</name>
<gene>
    <name evidence="11" type="ORF">PCON_11666</name>
</gene>
<evidence type="ECO:0000313" key="12">
    <source>
        <dbReference type="Proteomes" id="UP000018144"/>
    </source>
</evidence>
<dbReference type="InterPro" id="IPR022775">
    <property type="entry name" value="AP_mu_sigma_su"/>
</dbReference>
<dbReference type="Pfam" id="PF01217">
    <property type="entry name" value="Clat_adaptor_s"/>
    <property type="match status" value="1"/>
</dbReference>
<dbReference type="OrthoDB" id="371463at2759"/>
<dbReference type="GO" id="GO:0006886">
    <property type="term" value="P:intracellular protein transport"/>
    <property type="evidence" value="ECO:0007669"/>
    <property type="project" value="UniProtKB-UniRule"/>
</dbReference>
<protein>
    <recommendedName>
        <fullName evidence="9">AP complex subunit sigma</fullName>
    </recommendedName>
</protein>
<organism evidence="11 12">
    <name type="scientific">Pyronema omphalodes (strain CBS 100304)</name>
    <name type="common">Pyronema confluens</name>
    <dbReference type="NCBI Taxonomy" id="1076935"/>
    <lineage>
        <taxon>Eukaryota</taxon>
        <taxon>Fungi</taxon>
        <taxon>Dikarya</taxon>
        <taxon>Ascomycota</taxon>
        <taxon>Pezizomycotina</taxon>
        <taxon>Pezizomycetes</taxon>
        <taxon>Pezizales</taxon>
        <taxon>Pyronemataceae</taxon>
        <taxon>Pyronema</taxon>
    </lineage>
</organism>
<evidence type="ECO:0000313" key="11">
    <source>
        <dbReference type="EMBL" id="CCX12072.2"/>
    </source>
</evidence>
<evidence type="ECO:0000256" key="1">
    <source>
        <dbReference type="ARBA" id="ARBA00004555"/>
    </source>
</evidence>
<dbReference type="SUPFAM" id="SSF64356">
    <property type="entry name" value="SNARE-like"/>
    <property type="match status" value="1"/>
</dbReference>
<proteinExistence type="inferred from homology"/>
<keyword evidence="12" id="KW-1185">Reference proteome</keyword>
<reference evidence="11 12" key="1">
    <citation type="journal article" date="2013" name="PLoS Genet.">
        <title>The genome and development-dependent transcriptomes of Pyronema confluens: a window into fungal evolution.</title>
        <authorList>
            <person name="Traeger S."/>
            <person name="Altegoer F."/>
            <person name="Freitag M."/>
            <person name="Gabaldon T."/>
            <person name="Kempken F."/>
            <person name="Kumar A."/>
            <person name="Marcet-Houben M."/>
            <person name="Poggeler S."/>
            <person name="Stajich J.E."/>
            <person name="Nowrousian M."/>
        </authorList>
    </citation>
    <scope>NUCLEOTIDE SEQUENCE [LARGE SCALE GENOMIC DNA]</scope>
    <source>
        <strain evidence="12">CBS 100304</strain>
        <tissue evidence="11">Vegetative mycelium</tissue>
    </source>
</reference>
<keyword evidence="8" id="KW-0968">Cytoplasmic vesicle</keyword>
<evidence type="ECO:0000256" key="9">
    <source>
        <dbReference type="PIRNR" id="PIRNR015588"/>
    </source>
</evidence>
<evidence type="ECO:0000259" key="10">
    <source>
        <dbReference type="Pfam" id="PF01217"/>
    </source>
</evidence>
<evidence type="ECO:0000256" key="7">
    <source>
        <dbReference type="ARBA" id="ARBA00023136"/>
    </source>
</evidence>
<dbReference type="PIRSF" id="PIRSF015588">
    <property type="entry name" value="AP_complex_sigma"/>
    <property type="match status" value="1"/>
</dbReference>
<dbReference type="InterPro" id="IPR016635">
    <property type="entry name" value="AP_complex_ssu"/>
</dbReference>
<keyword evidence="7 9" id="KW-0472">Membrane</keyword>
<evidence type="ECO:0000256" key="8">
    <source>
        <dbReference type="ARBA" id="ARBA00023329"/>
    </source>
</evidence>
<dbReference type="PANTHER" id="PTHR11753">
    <property type="entry name" value="ADAPTOR COMPLEXES SMALL SUBUNIT FAMILY"/>
    <property type="match status" value="1"/>
</dbReference>
<evidence type="ECO:0000256" key="2">
    <source>
        <dbReference type="ARBA" id="ARBA00004640"/>
    </source>
</evidence>
<dbReference type="OMA" id="IHFFATC"/>
<comment type="subcellular location">
    <subcellularLocation>
        <location evidence="2">Cytoplasmic vesicle</location>
        <location evidence="2">Clathrin-coated vesicle membrane</location>
    </subcellularLocation>
    <subcellularLocation>
        <location evidence="1">Golgi apparatus</location>
    </subcellularLocation>
</comment>
<feature type="domain" description="AP complex mu/sigma subunit" evidence="10">
    <location>
        <begin position="3"/>
        <end position="141"/>
    </location>
</feature>
<dbReference type="EMBL" id="HF935675">
    <property type="protein sequence ID" value="CCX12072.2"/>
    <property type="molecule type" value="Genomic_DNA"/>
</dbReference>
<sequence length="161" mass="18655">MAIEYLLLVSRQGKVRLAKWFNAYTHTQKEKLIRDVTSLVLSSKKGSCSFIDYKDSTITHRRYASLHIIVSSSPSDNPLLTLEILHRYIESLDQYFGDVCELDIIFGIEAAYAILDELLMAGELQETEKERVVKTVKRMDRKVRDENDAELERHLRESGYI</sequence>
<dbReference type="GO" id="GO:0016482">
    <property type="term" value="P:cytosolic transport"/>
    <property type="evidence" value="ECO:0007669"/>
    <property type="project" value="UniProtKB-ARBA"/>
</dbReference>
<dbReference type="Gene3D" id="3.30.450.60">
    <property type="match status" value="1"/>
</dbReference>
<dbReference type="STRING" id="1076935.U4L4T1"/>
<dbReference type="InterPro" id="IPR011012">
    <property type="entry name" value="Longin-like_dom_sf"/>
</dbReference>
<dbReference type="FunFam" id="3.30.450.60:FF:000007">
    <property type="entry name" value="AP complex subunit sigma"/>
    <property type="match status" value="1"/>
</dbReference>
<keyword evidence="6" id="KW-0333">Golgi apparatus</keyword>
<dbReference type="GO" id="GO:0005829">
    <property type="term" value="C:cytosol"/>
    <property type="evidence" value="ECO:0007669"/>
    <property type="project" value="GOC"/>
</dbReference>
<comment type="similarity">
    <text evidence="3 9">Belongs to the adaptor complexes small subunit family.</text>
</comment>
<evidence type="ECO:0000256" key="6">
    <source>
        <dbReference type="ARBA" id="ARBA00023034"/>
    </source>
</evidence>
<accession>U4L4T1</accession>
<keyword evidence="5 9" id="KW-0653">Protein transport</keyword>
<dbReference type="Proteomes" id="UP000018144">
    <property type="component" value="Unassembled WGS sequence"/>
</dbReference>
<dbReference type="GO" id="GO:0016192">
    <property type="term" value="P:vesicle-mediated transport"/>
    <property type="evidence" value="ECO:0007669"/>
    <property type="project" value="UniProtKB-ARBA"/>
</dbReference>
<keyword evidence="4 9" id="KW-0813">Transport</keyword>
<dbReference type="AlphaFoldDB" id="U4L4T1"/>